<dbReference type="AlphaFoldDB" id="A0A2L0EIZ9"/>
<keyword evidence="1" id="KW-0540">Nuclease</keyword>
<dbReference type="GO" id="GO:0003723">
    <property type="term" value="F:RNA binding"/>
    <property type="evidence" value="ECO:0007669"/>
    <property type="project" value="UniProtKB-KW"/>
</dbReference>
<keyword evidence="3 9" id="KW-0378">Hydrolase</keyword>
<name>A0A2L0EIZ9_SORCE</name>
<evidence type="ECO:0000256" key="6">
    <source>
        <dbReference type="ARBA" id="ARBA00022884"/>
    </source>
</evidence>
<dbReference type="Pfam" id="PF17770">
    <property type="entry name" value="RNase_J_C"/>
    <property type="match status" value="1"/>
</dbReference>
<dbReference type="InterPro" id="IPR036866">
    <property type="entry name" value="RibonucZ/Hydroxyglut_hydro"/>
</dbReference>
<dbReference type="Proteomes" id="UP000238348">
    <property type="component" value="Chromosome"/>
</dbReference>
<reference evidence="9 10" key="1">
    <citation type="submission" date="2015-09" db="EMBL/GenBank/DDBJ databases">
        <title>Sorangium comparison.</title>
        <authorList>
            <person name="Zaburannyi N."/>
            <person name="Bunk B."/>
            <person name="Overmann J."/>
            <person name="Mueller R."/>
        </authorList>
    </citation>
    <scope>NUCLEOTIDE SEQUENCE [LARGE SCALE GENOMIC DNA]</scope>
    <source>
        <strain evidence="9 10">So ce26</strain>
    </source>
</reference>
<dbReference type="InterPro" id="IPR042173">
    <property type="entry name" value="RNase_J_2"/>
</dbReference>
<gene>
    <name evidence="9" type="ORF">SOCE26_006520</name>
</gene>
<evidence type="ECO:0000256" key="5">
    <source>
        <dbReference type="ARBA" id="ARBA00022839"/>
    </source>
</evidence>
<feature type="domain" description="Metallo-beta-lactamase" evidence="8">
    <location>
        <begin position="90"/>
        <end position="284"/>
    </location>
</feature>
<keyword evidence="2" id="KW-0479">Metal-binding</keyword>
<evidence type="ECO:0000256" key="2">
    <source>
        <dbReference type="ARBA" id="ARBA00022723"/>
    </source>
</evidence>
<accession>A0A2L0EIZ9</accession>
<keyword evidence="5" id="KW-0269">Exonuclease</keyword>
<evidence type="ECO:0000259" key="8">
    <source>
        <dbReference type="SMART" id="SM00849"/>
    </source>
</evidence>
<dbReference type="Pfam" id="PF07521">
    <property type="entry name" value="RMMBL"/>
    <property type="match status" value="1"/>
</dbReference>
<dbReference type="GO" id="GO:0046872">
    <property type="term" value="F:metal ion binding"/>
    <property type="evidence" value="ECO:0007669"/>
    <property type="project" value="UniProtKB-KW"/>
</dbReference>
<dbReference type="InterPro" id="IPR001279">
    <property type="entry name" value="Metallo-B-lactamas"/>
</dbReference>
<dbReference type="InterPro" id="IPR041636">
    <property type="entry name" value="RNase_J_C"/>
</dbReference>
<dbReference type="PANTHER" id="PTHR43694:SF1">
    <property type="entry name" value="RIBONUCLEASE J"/>
    <property type="match status" value="1"/>
</dbReference>
<dbReference type="InterPro" id="IPR011108">
    <property type="entry name" value="RMMBL"/>
</dbReference>
<dbReference type="InterPro" id="IPR055132">
    <property type="entry name" value="RNase_J_b_CASP"/>
</dbReference>
<evidence type="ECO:0000313" key="9">
    <source>
        <dbReference type="EMBL" id="AUX39268.1"/>
    </source>
</evidence>
<dbReference type="GO" id="GO:0004527">
    <property type="term" value="F:exonuclease activity"/>
    <property type="evidence" value="ECO:0007669"/>
    <property type="project" value="UniProtKB-KW"/>
</dbReference>
<evidence type="ECO:0000313" key="10">
    <source>
        <dbReference type="Proteomes" id="UP000238348"/>
    </source>
</evidence>
<keyword evidence="4" id="KW-0862">Zinc</keyword>
<evidence type="ECO:0000256" key="1">
    <source>
        <dbReference type="ARBA" id="ARBA00022722"/>
    </source>
</evidence>
<dbReference type="PANTHER" id="PTHR43694">
    <property type="entry name" value="RIBONUCLEASE J"/>
    <property type="match status" value="1"/>
</dbReference>
<protein>
    <submittedName>
        <fullName evidence="9">MBL fold metallo-hydrolase</fullName>
    </submittedName>
</protein>
<feature type="region of interest" description="Disordered" evidence="7">
    <location>
        <begin position="35"/>
        <end position="72"/>
    </location>
</feature>
<evidence type="ECO:0000256" key="7">
    <source>
        <dbReference type="SAM" id="MobiDB-lite"/>
    </source>
</evidence>
<dbReference type="SMART" id="SM00849">
    <property type="entry name" value="Lactamase_B"/>
    <property type="match status" value="1"/>
</dbReference>
<dbReference type="Gene3D" id="3.40.50.10710">
    <property type="entry name" value="Metallo-hydrolase/oxidoreductase"/>
    <property type="match status" value="1"/>
</dbReference>
<dbReference type="EMBL" id="CP012673">
    <property type="protein sequence ID" value="AUX39268.1"/>
    <property type="molecule type" value="Genomic_DNA"/>
</dbReference>
<evidence type="ECO:0000256" key="4">
    <source>
        <dbReference type="ARBA" id="ARBA00022833"/>
    </source>
</evidence>
<dbReference type="Pfam" id="PF22505">
    <property type="entry name" value="RNase_J_b_CASP"/>
    <property type="match status" value="1"/>
</dbReference>
<dbReference type="Gene3D" id="3.10.20.580">
    <property type="match status" value="1"/>
</dbReference>
<sequence>MTQGPTLWLHCRAKFREGRRADLDYVLQKQPSPLLSDQLSKPRAAGLRRPGWQTLPNVHPEQSAPIPSQLPPPAPSTLRLVPLGGLGEVGMNCLALEQADGLLLVDCGVTFPSTDLGVDVYHPRFDHVLALRERVRGVVLTHGHEDHIGGLPFLLRHLDVPVWGPPHALELARYRLAEHGLEDKARLVPTQVGREIAIGGFVVEPLRVTHSIVDATALAIHTAAGLVIHTGDFKLDPTPLDGEPTDEARFRALGDAGVRLLLSDSTNVDSPGEAGSERDVAHALAELIETAPARVVVGIFASNVQRLLAVGQAAVRARRKICLLGRSVQTHVRAAQAVGRLPWPSDLLVPPEMAASMPRERLLVIASGTQAERASTLMRFASGTHQHLRLEEGDRVVLSSRVIPGNDRPVVDMMAGLLRLGVELVTWSTDRRVHASGHAHRTEQARMIDLTQPRSFLPVHGALHHLTRHAALARERGVAEVLVAENGHVVEIGKAQPLARSGKAVVGRVATADGEELGDEILRERANLGRSGVAFVSLVVDVHGALAAPPQVLARGVTGELEGGALRAAARAVAQAVNDCEPRARRRDSDIIEVARLAARRTIEAKLGRRPLVTVALTRL</sequence>
<evidence type="ECO:0000256" key="3">
    <source>
        <dbReference type="ARBA" id="ARBA00022801"/>
    </source>
</evidence>
<dbReference type="Gene3D" id="3.60.15.10">
    <property type="entry name" value="Ribonuclease Z/Hydroxyacylglutathione hydrolase-like"/>
    <property type="match status" value="1"/>
</dbReference>
<proteinExistence type="predicted"/>
<dbReference type="CDD" id="cd07714">
    <property type="entry name" value="RNaseJ_MBL-fold"/>
    <property type="match status" value="1"/>
</dbReference>
<dbReference type="SUPFAM" id="SSF56281">
    <property type="entry name" value="Metallo-hydrolase/oxidoreductase"/>
    <property type="match status" value="1"/>
</dbReference>
<organism evidence="9 10">
    <name type="scientific">Sorangium cellulosum</name>
    <name type="common">Polyangium cellulosum</name>
    <dbReference type="NCBI Taxonomy" id="56"/>
    <lineage>
        <taxon>Bacteria</taxon>
        <taxon>Pseudomonadati</taxon>
        <taxon>Myxococcota</taxon>
        <taxon>Polyangia</taxon>
        <taxon>Polyangiales</taxon>
        <taxon>Polyangiaceae</taxon>
        <taxon>Sorangium</taxon>
    </lineage>
</organism>
<keyword evidence="6" id="KW-0694">RNA-binding</keyword>
<dbReference type="Pfam" id="PF00753">
    <property type="entry name" value="Lactamase_B"/>
    <property type="match status" value="1"/>
</dbReference>